<evidence type="ECO:0000256" key="3">
    <source>
        <dbReference type="ARBA" id="ARBA00022679"/>
    </source>
</evidence>
<feature type="domain" description="UDP-3-O-[3-hydroxymyristoyl] glucosamine N-acyltransferase non-repeat region" evidence="8">
    <location>
        <begin position="25"/>
        <end position="87"/>
    </location>
</feature>
<dbReference type="InterPro" id="IPR020573">
    <property type="entry name" value="UDP_GlcNAc_AcTrfase_non-rep"/>
</dbReference>
<dbReference type="SUPFAM" id="SSF51161">
    <property type="entry name" value="Trimeric LpxA-like enzymes"/>
    <property type="match status" value="1"/>
</dbReference>
<dbReference type="PANTHER" id="PTHR43378:SF2">
    <property type="entry name" value="UDP-3-O-ACYLGLUCOSAMINE N-ACYLTRANSFERASE 1, MITOCHONDRIAL-RELATED"/>
    <property type="match status" value="1"/>
</dbReference>
<keyword evidence="3 7" id="KW-0808">Transferase</keyword>
<dbReference type="HAMAP" id="MF_00523">
    <property type="entry name" value="LpxD"/>
    <property type="match status" value="1"/>
</dbReference>
<comment type="subunit">
    <text evidence="7">Homotrimer.</text>
</comment>
<evidence type="ECO:0000313" key="10">
    <source>
        <dbReference type="Proteomes" id="UP000177583"/>
    </source>
</evidence>
<keyword evidence="6 7" id="KW-0012">Acyltransferase</keyword>
<dbReference type="InterPro" id="IPR011004">
    <property type="entry name" value="Trimer_LpxA-like_sf"/>
</dbReference>
<dbReference type="AlphaFoldDB" id="A0A1F6GQM1"/>
<dbReference type="CDD" id="cd03352">
    <property type="entry name" value="LbH_LpxD"/>
    <property type="match status" value="1"/>
</dbReference>
<feature type="active site" description="Proton acceptor" evidence="7">
    <location>
        <position position="239"/>
    </location>
</feature>
<comment type="pathway">
    <text evidence="7">Bacterial outer membrane biogenesis; LPS lipid A biosynthesis.</text>
</comment>
<keyword evidence="1 7" id="KW-0444">Lipid biosynthesis</keyword>
<dbReference type="Pfam" id="PF04613">
    <property type="entry name" value="LpxD"/>
    <property type="match status" value="1"/>
</dbReference>
<sequence length="347" mass="36829">MYLSLTLAQIAEKLGAKLIGDPNAMITGLCGITDAKAGDLTFLANPKYKSQLGQTAATAVMVGPEVEAEGINLLQIDNPRLAFARVMGFAFPKKEELPGIADGAFVHPTAQIDPTATIYAGAYIGEGATVGPRTVVYPGCYVGEKVKLGEDCLIHPNVSLMLGTQVGNRVVLNAGTVVGSEGFGYERDGDKHFKIPQVGAVVIEDDVEVGSLCAIDRGSIQATVIGQGTKLDNLIHIAHNCQLGPNNLILSQAGLAGTVKTGTNVYFAGQTGCFDHIKIADYVQVGGRAVVTNDIEEQGLYFGYPARPHAEWQKASVMFYKTPELQKRVVELEKQVEALALKLEGKG</sequence>
<comment type="caution">
    <text evidence="9">The sequence shown here is derived from an EMBL/GenBank/DDBJ whole genome shotgun (WGS) entry which is preliminary data.</text>
</comment>
<evidence type="ECO:0000256" key="2">
    <source>
        <dbReference type="ARBA" id="ARBA00022556"/>
    </source>
</evidence>
<dbReference type="UniPathway" id="UPA00973"/>
<dbReference type="GO" id="GO:0009245">
    <property type="term" value="P:lipid A biosynthetic process"/>
    <property type="evidence" value="ECO:0007669"/>
    <property type="project" value="UniProtKB-UniRule"/>
</dbReference>
<dbReference type="NCBIfam" id="TIGR01853">
    <property type="entry name" value="lipid_A_lpxD"/>
    <property type="match status" value="1"/>
</dbReference>
<evidence type="ECO:0000256" key="5">
    <source>
        <dbReference type="ARBA" id="ARBA00023098"/>
    </source>
</evidence>
<dbReference type="EC" id="2.3.1.191" evidence="7"/>
<dbReference type="NCBIfam" id="NF002060">
    <property type="entry name" value="PRK00892.1"/>
    <property type="match status" value="1"/>
</dbReference>
<evidence type="ECO:0000256" key="7">
    <source>
        <dbReference type="HAMAP-Rule" id="MF_00523"/>
    </source>
</evidence>
<dbReference type="GO" id="GO:0016410">
    <property type="term" value="F:N-acyltransferase activity"/>
    <property type="evidence" value="ECO:0007669"/>
    <property type="project" value="InterPro"/>
</dbReference>
<organism evidence="9 10">
    <name type="scientific">Candidatus Lambdaproteobacteria bacterium RIFOXYD2_FULL_56_26</name>
    <dbReference type="NCBI Taxonomy" id="1817773"/>
    <lineage>
        <taxon>Bacteria</taxon>
        <taxon>Pseudomonadati</taxon>
        <taxon>Pseudomonadota</taxon>
        <taxon>Candidatus Lambdaproteobacteria</taxon>
    </lineage>
</organism>
<dbReference type="PANTHER" id="PTHR43378">
    <property type="entry name" value="UDP-3-O-ACYLGLUCOSAMINE N-ACYLTRANSFERASE"/>
    <property type="match status" value="1"/>
</dbReference>
<evidence type="ECO:0000256" key="1">
    <source>
        <dbReference type="ARBA" id="ARBA00022516"/>
    </source>
</evidence>
<dbReference type="Proteomes" id="UP000177583">
    <property type="component" value="Unassembled WGS sequence"/>
</dbReference>
<accession>A0A1F6GQM1</accession>
<evidence type="ECO:0000259" key="8">
    <source>
        <dbReference type="Pfam" id="PF04613"/>
    </source>
</evidence>
<evidence type="ECO:0000313" key="9">
    <source>
        <dbReference type="EMBL" id="OGH00412.1"/>
    </source>
</evidence>
<dbReference type="Gene3D" id="2.160.10.10">
    <property type="entry name" value="Hexapeptide repeat proteins"/>
    <property type="match status" value="1"/>
</dbReference>
<dbReference type="InterPro" id="IPR007691">
    <property type="entry name" value="LpxD"/>
</dbReference>
<evidence type="ECO:0000256" key="4">
    <source>
        <dbReference type="ARBA" id="ARBA00022737"/>
    </source>
</evidence>
<keyword evidence="5 7" id="KW-0443">Lipid metabolism</keyword>
<reference evidence="9 10" key="1">
    <citation type="journal article" date="2016" name="Nat. Commun.">
        <title>Thousands of microbial genomes shed light on interconnected biogeochemical processes in an aquifer system.</title>
        <authorList>
            <person name="Anantharaman K."/>
            <person name="Brown C.T."/>
            <person name="Hug L.A."/>
            <person name="Sharon I."/>
            <person name="Castelle C.J."/>
            <person name="Probst A.J."/>
            <person name="Thomas B.C."/>
            <person name="Singh A."/>
            <person name="Wilkins M.J."/>
            <person name="Karaoz U."/>
            <person name="Brodie E.L."/>
            <person name="Williams K.H."/>
            <person name="Hubbard S.S."/>
            <person name="Banfield J.F."/>
        </authorList>
    </citation>
    <scope>NUCLEOTIDE SEQUENCE [LARGE SCALE GENOMIC DNA]</scope>
</reference>
<evidence type="ECO:0000256" key="6">
    <source>
        <dbReference type="ARBA" id="ARBA00023315"/>
    </source>
</evidence>
<dbReference type="Gene3D" id="3.40.1390.10">
    <property type="entry name" value="MurE/MurF, N-terminal domain"/>
    <property type="match status" value="1"/>
</dbReference>
<comment type="function">
    <text evidence="7">Catalyzes the N-acylation of UDP-3-O-acylglucosamine using 3-hydroxyacyl-ACP as the acyl donor. Is involved in the biosynthesis of lipid A, a phosphorylated glycolipid that anchors the lipopolysaccharide to the outer membrane of the cell.</text>
</comment>
<keyword evidence="4 7" id="KW-0677">Repeat</keyword>
<dbReference type="GO" id="GO:0103118">
    <property type="term" value="F:UDP-3-O-[(3R)-3-hydroxyacyl]-glucosamine N-acyltransferase activity"/>
    <property type="evidence" value="ECO:0007669"/>
    <property type="project" value="UniProtKB-EC"/>
</dbReference>
<dbReference type="GO" id="GO:0016020">
    <property type="term" value="C:membrane"/>
    <property type="evidence" value="ECO:0007669"/>
    <property type="project" value="GOC"/>
</dbReference>
<gene>
    <name evidence="7" type="primary">lpxD</name>
    <name evidence="9" type="ORF">A2557_09465</name>
</gene>
<comment type="similarity">
    <text evidence="7">Belongs to the transferase hexapeptide repeat family. LpxD subfamily.</text>
</comment>
<name>A0A1F6GQM1_9PROT</name>
<comment type="catalytic activity">
    <reaction evidence="7">
        <text>a UDP-3-O-[(3R)-3-hydroxyacyl]-alpha-D-glucosamine + a (3R)-hydroxyacyl-[ACP] = a UDP-2-N,3-O-bis[(3R)-3-hydroxyacyl]-alpha-D-glucosamine + holo-[ACP] + H(+)</text>
        <dbReference type="Rhea" id="RHEA:53836"/>
        <dbReference type="Rhea" id="RHEA-COMP:9685"/>
        <dbReference type="Rhea" id="RHEA-COMP:9945"/>
        <dbReference type="ChEBI" id="CHEBI:15378"/>
        <dbReference type="ChEBI" id="CHEBI:64479"/>
        <dbReference type="ChEBI" id="CHEBI:78827"/>
        <dbReference type="ChEBI" id="CHEBI:137740"/>
        <dbReference type="ChEBI" id="CHEBI:137748"/>
        <dbReference type="EC" id="2.3.1.191"/>
    </reaction>
</comment>
<keyword evidence="2 7" id="KW-0441">Lipid A biosynthesis</keyword>
<protein>
    <recommendedName>
        <fullName evidence="7">UDP-3-O-acylglucosamine N-acyltransferase</fullName>
        <ecNumber evidence="7">2.3.1.191</ecNumber>
    </recommendedName>
</protein>
<dbReference type="EMBL" id="MFNF01000046">
    <property type="protein sequence ID" value="OGH00412.1"/>
    <property type="molecule type" value="Genomic_DNA"/>
</dbReference>
<proteinExistence type="inferred from homology"/>